<dbReference type="SUPFAM" id="SSF53335">
    <property type="entry name" value="S-adenosyl-L-methionine-dependent methyltransferases"/>
    <property type="match status" value="1"/>
</dbReference>
<dbReference type="PANTHER" id="PTHR43464:SF19">
    <property type="entry name" value="UBIQUINONE BIOSYNTHESIS O-METHYLTRANSFERASE, MITOCHONDRIAL"/>
    <property type="match status" value="1"/>
</dbReference>
<evidence type="ECO:0000256" key="2">
    <source>
        <dbReference type="ARBA" id="ARBA00022679"/>
    </source>
</evidence>
<dbReference type="Gene3D" id="3.40.50.150">
    <property type="entry name" value="Vaccinia Virus protein VP39"/>
    <property type="match status" value="1"/>
</dbReference>
<comment type="caution">
    <text evidence="4">The sequence shown here is derived from an EMBL/GenBank/DDBJ whole genome shotgun (WGS) entry which is preliminary data.</text>
</comment>
<reference evidence="4 5" key="1">
    <citation type="submission" date="2019-02" db="EMBL/GenBank/DDBJ databases">
        <title>Sequencing the genomes of 1000 actinobacteria strains.</title>
        <authorList>
            <person name="Klenk H.-P."/>
        </authorList>
    </citation>
    <scope>NUCLEOTIDE SEQUENCE [LARGE SCALE GENOMIC DNA]</scope>
    <source>
        <strain evidence="4 5">DSM 45779</strain>
    </source>
</reference>
<name>A0A4Q7V0V9_PSEST</name>
<dbReference type="EMBL" id="SHKL01000001">
    <property type="protein sequence ID" value="RZT87936.1"/>
    <property type="molecule type" value="Genomic_DNA"/>
</dbReference>
<dbReference type="InterPro" id="IPR008715">
    <property type="entry name" value="SAM-MeTfrase_NodS-like"/>
</dbReference>
<accession>A0A4Q7V0V9</accession>
<evidence type="ECO:0000256" key="1">
    <source>
        <dbReference type="ARBA" id="ARBA00022603"/>
    </source>
</evidence>
<evidence type="ECO:0000256" key="3">
    <source>
        <dbReference type="ARBA" id="ARBA00022691"/>
    </source>
</evidence>
<keyword evidence="5" id="KW-1185">Reference proteome</keyword>
<protein>
    <submittedName>
        <fullName evidence="4">Nodulation protein S (NodS)</fullName>
    </submittedName>
</protein>
<dbReference type="Proteomes" id="UP000291591">
    <property type="component" value="Unassembled WGS sequence"/>
</dbReference>
<gene>
    <name evidence="4" type="ORF">EV383_4868</name>
</gene>
<dbReference type="InterPro" id="IPR029063">
    <property type="entry name" value="SAM-dependent_MTases_sf"/>
</dbReference>
<dbReference type="GO" id="GO:0008757">
    <property type="term" value="F:S-adenosylmethionine-dependent methyltransferase activity"/>
    <property type="evidence" value="ECO:0007669"/>
    <property type="project" value="InterPro"/>
</dbReference>
<dbReference type="Pfam" id="PF05401">
    <property type="entry name" value="NodS"/>
    <property type="match status" value="1"/>
</dbReference>
<dbReference type="CDD" id="cd02440">
    <property type="entry name" value="AdoMet_MTases"/>
    <property type="match status" value="1"/>
</dbReference>
<evidence type="ECO:0000313" key="5">
    <source>
        <dbReference type="Proteomes" id="UP000291591"/>
    </source>
</evidence>
<evidence type="ECO:0000313" key="4">
    <source>
        <dbReference type="EMBL" id="RZT87936.1"/>
    </source>
</evidence>
<sequence length="248" mass="27354">MAPTGVQVLKRAAKDAARVVAPPARVVVRGAVTRFPAIGPRVADWGWLWQPGWSRTHHERFYGAAEDPYGFDTKPFERMKYDELLDALPEGRFGRALEVGCAEGAFTERLADRCDVVVGADISEVAIERARRRFAGRPGVELQRRTLPLDFPDGAFDLIVCSDVVYLWERGTVEVGLRRMIEALRSGGALALLHYRGRFNQPVHADEVHDLALRLGAEAGLVHPTGYVHADVGPHGSGFRVDVLVRPA</sequence>
<keyword evidence="2" id="KW-0808">Transferase</keyword>
<dbReference type="GO" id="GO:0009312">
    <property type="term" value="P:oligosaccharide biosynthetic process"/>
    <property type="evidence" value="ECO:0007669"/>
    <property type="project" value="InterPro"/>
</dbReference>
<keyword evidence="3" id="KW-0949">S-adenosyl-L-methionine</keyword>
<dbReference type="GO" id="GO:0032259">
    <property type="term" value="P:methylation"/>
    <property type="evidence" value="ECO:0007669"/>
    <property type="project" value="UniProtKB-KW"/>
</dbReference>
<dbReference type="RefSeq" id="WP_130292017.1">
    <property type="nucleotide sequence ID" value="NZ_SHKL01000001.1"/>
</dbReference>
<organism evidence="4 5">
    <name type="scientific">Pseudonocardia sediminis</name>
    <dbReference type="NCBI Taxonomy" id="1397368"/>
    <lineage>
        <taxon>Bacteria</taxon>
        <taxon>Bacillati</taxon>
        <taxon>Actinomycetota</taxon>
        <taxon>Actinomycetes</taxon>
        <taxon>Pseudonocardiales</taxon>
        <taxon>Pseudonocardiaceae</taxon>
        <taxon>Pseudonocardia</taxon>
    </lineage>
</organism>
<proteinExistence type="predicted"/>
<keyword evidence="1" id="KW-0489">Methyltransferase</keyword>
<dbReference type="AlphaFoldDB" id="A0A4Q7V0V9"/>
<dbReference type="PANTHER" id="PTHR43464">
    <property type="entry name" value="METHYLTRANSFERASE"/>
    <property type="match status" value="1"/>
</dbReference>
<dbReference type="OrthoDB" id="116799at2"/>